<dbReference type="RefSeq" id="WP_381608772.1">
    <property type="nucleotide sequence ID" value="NZ_JBHTEB010000001.1"/>
</dbReference>
<keyword evidence="2" id="KW-0460">Magnesium</keyword>
<dbReference type="PANTHER" id="PTHR12001">
    <property type="entry name" value="GERANYLGERANYL PYROPHOSPHATE SYNTHASE"/>
    <property type="match status" value="1"/>
</dbReference>
<dbReference type="InterPro" id="IPR033749">
    <property type="entry name" value="Polyprenyl_synt_CS"/>
</dbReference>
<dbReference type="PANTHER" id="PTHR12001:SF86">
    <property type="entry name" value="GERANYLGERANYL DIPHOSPHATE SYNTHASE"/>
    <property type="match status" value="1"/>
</dbReference>
<dbReference type="InterPro" id="IPR008949">
    <property type="entry name" value="Isoprenoid_synthase_dom_sf"/>
</dbReference>
<sequence length="348" mass="36457">MLQQVTDSAPTGAFPRLDWVDELLVPALRTAVAALPAAERRVAEYHRGWCEADGTPSESGRGTGKSVRPALTLLSAVAVGGTAHAAVPGAVAVELVHDFTLLHDDVIDGDALRRHRPAAWSVFGVPAAVLTGDALLVAAVREAAQAPGEHGTAAVREVVDALLELVAGQSSDVVFEDASEVTVAQYLTMAAGKTGALMGCACALGGVLAGAADAQVRGLREFGRRLGVAFQCADDVLGIWGRTARSGKPVGADLAARKKSLPVVAALERDGATSRRLRALYAAPEPLTERDVELARRLVEEAGGRQAAEDEARHQVADALRSLSCAQPTAEAYRQLQEIAWAMTRRES</sequence>
<name>A0ABW2W9Z5_9ACTN</name>
<protein>
    <submittedName>
        <fullName evidence="4">Polyprenyl synthetase family protein</fullName>
    </submittedName>
</protein>
<comment type="caution">
    <text evidence="4">The sequence shown here is derived from an EMBL/GenBank/DDBJ whole genome shotgun (WGS) entry which is preliminary data.</text>
</comment>
<comment type="similarity">
    <text evidence="3">Belongs to the FPP/GGPP synthase family.</text>
</comment>
<dbReference type="Gene3D" id="1.10.600.10">
    <property type="entry name" value="Farnesyl Diphosphate Synthase"/>
    <property type="match status" value="1"/>
</dbReference>
<proteinExistence type="inferred from homology"/>
<dbReference type="SUPFAM" id="SSF48576">
    <property type="entry name" value="Terpenoid synthases"/>
    <property type="match status" value="1"/>
</dbReference>
<gene>
    <name evidence="4" type="ORF">ACFQZ6_15095</name>
</gene>
<evidence type="ECO:0000313" key="4">
    <source>
        <dbReference type="EMBL" id="MFD0315529.1"/>
    </source>
</evidence>
<evidence type="ECO:0000256" key="3">
    <source>
        <dbReference type="RuleBase" id="RU004466"/>
    </source>
</evidence>
<dbReference type="Proteomes" id="UP001597023">
    <property type="component" value="Unassembled WGS sequence"/>
</dbReference>
<reference evidence="5" key="1">
    <citation type="journal article" date="2019" name="Int. J. Syst. Evol. Microbiol.">
        <title>The Global Catalogue of Microorganisms (GCM) 10K type strain sequencing project: providing services to taxonomists for standard genome sequencing and annotation.</title>
        <authorList>
            <consortium name="The Broad Institute Genomics Platform"/>
            <consortium name="The Broad Institute Genome Sequencing Center for Infectious Disease"/>
            <person name="Wu L."/>
            <person name="Ma J."/>
        </authorList>
    </citation>
    <scope>NUCLEOTIDE SEQUENCE [LARGE SCALE GENOMIC DNA]</scope>
    <source>
        <strain evidence="5">CGMCC 4.7400</strain>
    </source>
</reference>
<organism evidence="4 5">
    <name type="scientific">Streptomyces flavalbus</name>
    <dbReference type="NCBI Taxonomy" id="2665155"/>
    <lineage>
        <taxon>Bacteria</taxon>
        <taxon>Bacillati</taxon>
        <taxon>Actinomycetota</taxon>
        <taxon>Actinomycetes</taxon>
        <taxon>Kitasatosporales</taxon>
        <taxon>Streptomycetaceae</taxon>
        <taxon>Streptomyces</taxon>
    </lineage>
</organism>
<keyword evidence="1" id="KW-0479">Metal-binding</keyword>
<dbReference type="SFLD" id="SFLDG01017">
    <property type="entry name" value="Polyprenyl_Transferase_Like"/>
    <property type="match status" value="1"/>
</dbReference>
<dbReference type="EMBL" id="JBHTEB010000001">
    <property type="protein sequence ID" value="MFD0315529.1"/>
    <property type="molecule type" value="Genomic_DNA"/>
</dbReference>
<keyword evidence="5" id="KW-1185">Reference proteome</keyword>
<dbReference type="PROSITE" id="PS00723">
    <property type="entry name" value="POLYPRENYL_SYNTHASE_1"/>
    <property type="match status" value="1"/>
</dbReference>
<accession>A0ABW2W9Z5</accession>
<evidence type="ECO:0000256" key="2">
    <source>
        <dbReference type="ARBA" id="ARBA00022842"/>
    </source>
</evidence>
<dbReference type="InterPro" id="IPR000092">
    <property type="entry name" value="Polyprenyl_synt"/>
</dbReference>
<keyword evidence="3" id="KW-0808">Transferase</keyword>
<dbReference type="SFLD" id="SFLDS00005">
    <property type="entry name" value="Isoprenoid_Synthase_Type_I"/>
    <property type="match status" value="1"/>
</dbReference>
<evidence type="ECO:0000313" key="5">
    <source>
        <dbReference type="Proteomes" id="UP001597023"/>
    </source>
</evidence>
<evidence type="ECO:0000256" key="1">
    <source>
        <dbReference type="ARBA" id="ARBA00022723"/>
    </source>
</evidence>
<dbReference type="Pfam" id="PF00348">
    <property type="entry name" value="polyprenyl_synt"/>
    <property type="match status" value="1"/>
</dbReference>
<dbReference type="CDD" id="cd00685">
    <property type="entry name" value="Trans_IPPS_HT"/>
    <property type="match status" value="1"/>
</dbReference>